<evidence type="ECO:0000313" key="1">
    <source>
        <dbReference type="EMBL" id="KAJ3538836.1"/>
    </source>
</evidence>
<accession>A0ACC1SG52</accession>
<organism evidence="1 2">
    <name type="scientific">Phlebia brevispora</name>
    <dbReference type="NCBI Taxonomy" id="194682"/>
    <lineage>
        <taxon>Eukaryota</taxon>
        <taxon>Fungi</taxon>
        <taxon>Dikarya</taxon>
        <taxon>Basidiomycota</taxon>
        <taxon>Agaricomycotina</taxon>
        <taxon>Agaricomycetes</taxon>
        <taxon>Polyporales</taxon>
        <taxon>Meruliaceae</taxon>
        <taxon>Phlebia</taxon>
    </lineage>
</organism>
<proteinExistence type="predicted"/>
<gene>
    <name evidence="1" type="ORF">NM688_g6460</name>
</gene>
<dbReference type="EMBL" id="JANHOG010001334">
    <property type="protein sequence ID" value="KAJ3538836.1"/>
    <property type="molecule type" value="Genomic_DNA"/>
</dbReference>
<comment type="caution">
    <text evidence="1">The sequence shown here is derived from an EMBL/GenBank/DDBJ whole genome shotgun (WGS) entry which is preliminary data.</text>
</comment>
<reference evidence="1" key="1">
    <citation type="submission" date="2022-07" db="EMBL/GenBank/DDBJ databases">
        <title>Genome Sequence of Phlebia brevispora.</title>
        <authorList>
            <person name="Buettner E."/>
        </authorList>
    </citation>
    <scope>NUCLEOTIDE SEQUENCE</scope>
    <source>
        <strain evidence="1">MPL23</strain>
    </source>
</reference>
<sequence>MGWSTHASPFLQVSAQPPTCIAFAITKLDQLCCISSSPDDAYTSRSSFSHCYRHRCRVASLPAPCFRIAIDLRSGRFLRTLCYFRTHQNRTLVDGICQPMPSTTSSPGCLHRRMQHPLSRVWPARDMAVEGVVADLRDALPGCRGRKRRRAKRRVLTDAMTVELATWYSSIRFPSSAYGYRAVNVVEFGLMGSRETWTCGAPARDMAMEDAAADQRDVLPGCRGRKRLRVKTRHPLFRVQSSQHGIRVFDLLHQHMARVPDGVVESVLAGSRDKDLCSKVAGFRTGKLRAAEECHFKEKPNWTCV</sequence>
<keyword evidence="2" id="KW-1185">Reference proteome</keyword>
<protein>
    <submittedName>
        <fullName evidence="1">Uncharacterized protein</fullName>
    </submittedName>
</protein>
<dbReference type="Proteomes" id="UP001148662">
    <property type="component" value="Unassembled WGS sequence"/>
</dbReference>
<name>A0ACC1SG52_9APHY</name>
<evidence type="ECO:0000313" key="2">
    <source>
        <dbReference type="Proteomes" id="UP001148662"/>
    </source>
</evidence>